<dbReference type="CDD" id="cd08321">
    <property type="entry name" value="Pyrin_ASC-like"/>
    <property type="match status" value="1"/>
</dbReference>
<keyword evidence="4" id="KW-0677">Repeat</keyword>
<comment type="caution">
    <text evidence="8">The sequence shown here is derived from an EMBL/GenBank/DDBJ whole genome shotgun (WGS) entry which is preliminary data.</text>
</comment>
<evidence type="ECO:0000259" key="7">
    <source>
        <dbReference type="PROSITE" id="PS50824"/>
    </source>
</evidence>
<evidence type="ECO:0000256" key="1">
    <source>
        <dbReference type="ARBA" id="ARBA00004496"/>
    </source>
</evidence>
<evidence type="ECO:0000256" key="4">
    <source>
        <dbReference type="ARBA" id="ARBA00022737"/>
    </source>
</evidence>
<evidence type="ECO:0000256" key="5">
    <source>
        <dbReference type="ARBA" id="ARBA00022741"/>
    </source>
</evidence>
<keyword evidence="3" id="KW-0433">Leucine-rich repeat</keyword>
<dbReference type="PROSITE" id="PS50824">
    <property type="entry name" value="DAPIN"/>
    <property type="match status" value="1"/>
</dbReference>
<keyword evidence="5" id="KW-0547">Nucleotide-binding</keyword>
<accession>A0ABD1ITF7</accession>
<dbReference type="AlphaFoldDB" id="A0ABD1ITF7"/>
<dbReference type="Pfam" id="PF17779">
    <property type="entry name" value="WHD_NOD2"/>
    <property type="match status" value="1"/>
</dbReference>
<dbReference type="GO" id="GO:0005737">
    <property type="term" value="C:cytoplasm"/>
    <property type="evidence" value="ECO:0007669"/>
    <property type="project" value="UniProtKB-SubCell"/>
</dbReference>
<dbReference type="EMBL" id="JBHFQA010000023">
    <property type="protein sequence ID" value="KAL2078278.1"/>
    <property type="molecule type" value="Genomic_DNA"/>
</dbReference>
<organism evidence="8 9">
    <name type="scientific">Coilia grayii</name>
    <name type="common">Gray's grenadier anchovy</name>
    <dbReference type="NCBI Taxonomy" id="363190"/>
    <lineage>
        <taxon>Eukaryota</taxon>
        <taxon>Metazoa</taxon>
        <taxon>Chordata</taxon>
        <taxon>Craniata</taxon>
        <taxon>Vertebrata</taxon>
        <taxon>Euteleostomi</taxon>
        <taxon>Actinopterygii</taxon>
        <taxon>Neopterygii</taxon>
        <taxon>Teleostei</taxon>
        <taxon>Clupei</taxon>
        <taxon>Clupeiformes</taxon>
        <taxon>Clupeoidei</taxon>
        <taxon>Engraulidae</taxon>
        <taxon>Coilinae</taxon>
        <taxon>Coilia</taxon>
    </lineage>
</organism>
<keyword evidence="9" id="KW-1185">Reference proteome</keyword>
<dbReference type="SUPFAM" id="SSF47986">
    <property type="entry name" value="DEATH domain"/>
    <property type="match status" value="1"/>
</dbReference>
<dbReference type="Pfam" id="PF14484">
    <property type="entry name" value="FISNA"/>
    <property type="match status" value="1"/>
</dbReference>
<dbReference type="SMART" id="SM01288">
    <property type="entry name" value="FISNA"/>
    <property type="match status" value="1"/>
</dbReference>
<dbReference type="SMART" id="SM01289">
    <property type="entry name" value="PYRIN"/>
    <property type="match status" value="1"/>
</dbReference>
<dbReference type="Gene3D" id="1.10.533.10">
    <property type="entry name" value="Death Domain, Fas"/>
    <property type="match status" value="1"/>
</dbReference>
<comment type="subcellular location">
    <subcellularLocation>
        <location evidence="1">Cytoplasm</location>
    </subcellularLocation>
</comment>
<sequence>MADPLTLLLSTLEDLTPKELKKFRLYLTEGTVEGFTRMPRGRLSEEKDPTLIASQMTEMYGSKDSLKITVHILREIQHNELAKRLEVALEGIQTHACDELNNLKRFIQADLKRRVQNIVEGVAQKGHSVSLNEVYVELYITEGGTGDINDQHEVRQLEVTHQIERNRDTLIQCSDLFKCLPGQTKNITCVLTQGIAGIGKTISVQKFILDWADQQTMSLSTNNDIAVVVSLPFRDLNQKRGYYSLQDLFCIYSPHLKNVKNLEEIANRMLIIMDGLDECHYPLDFQNAPWWSDVSKPTSVDVLLTNLIKRNLLSLALIWITSRPAAASQIPSQYVDRVTEVRGFGDSQKEEYFRKRIKDEGLANTIVAHIKSTRTIFIMCHIPIFCSIAATVFENTKLEDVPETLTEMYTHFLIIQTCVKNKKYYGDDCKLSKNMSFSDKEMILKLGELALKNLAKNRQIFYEDDLKECSIDISKAEEYSSLCTEIFRKDKGLYCNERVFCFVHLSIQEFLAAVYAHVSCVQKNMDVLTLHSPRQGEDQVSLSNVHERAVEMALLSPNGHYDLFLRFLLGLSCEIKQTFLLDSTRELSGRLKKIWNRLLKPNASHVTNTVSTACVGQTVKFIKQKIITVQAPERTINLLHCLSELKDNSLVTEIMKEVTTGKLSRTRMEPDKCSALAYVVLMSGEVLEVFDLKTFRTSAVGQQRLLCMLKACKHGR</sequence>
<evidence type="ECO:0000313" key="9">
    <source>
        <dbReference type="Proteomes" id="UP001591681"/>
    </source>
</evidence>
<keyword evidence="2" id="KW-0963">Cytoplasm</keyword>
<dbReference type="InterPro" id="IPR007111">
    <property type="entry name" value="NACHT_NTPase"/>
</dbReference>
<name>A0ABD1ITF7_9TELE</name>
<dbReference type="Gene3D" id="3.40.50.300">
    <property type="entry name" value="P-loop containing nucleotide triphosphate hydrolases"/>
    <property type="match status" value="1"/>
</dbReference>
<dbReference type="Pfam" id="PF02758">
    <property type="entry name" value="PYRIN"/>
    <property type="match status" value="1"/>
</dbReference>
<dbReference type="Pfam" id="PF05729">
    <property type="entry name" value="NACHT"/>
    <property type="match status" value="1"/>
</dbReference>
<keyword evidence="6" id="KW-0067">ATP-binding</keyword>
<dbReference type="InterPro" id="IPR029495">
    <property type="entry name" value="NACHT-assoc"/>
</dbReference>
<reference evidence="8 9" key="1">
    <citation type="submission" date="2024-09" db="EMBL/GenBank/DDBJ databases">
        <title>A chromosome-level genome assembly of Gray's grenadier anchovy, Coilia grayii.</title>
        <authorList>
            <person name="Fu Z."/>
        </authorList>
    </citation>
    <scope>NUCLEOTIDE SEQUENCE [LARGE SCALE GENOMIC DNA]</scope>
    <source>
        <strain evidence="8">G4</strain>
        <tissue evidence="8">Muscle</tissue>
    </source>
</reference>
<dbReference type="InterPro" id="IPR041075">
    <property type="entry name" value="NOD1/2_WH"/>
</dbReference>
<dbReference type="FunFam" id="3.40.50.300:FF:000210">
    <property type="entry name" value="Si:dkey-16p6.1"/>
    <property type="match status" value="1"/>
</dbReference>
<dbReference type="Proteomes" id="UP001591681">
    <property type="component" value="Unassembled WGS sequence"/>
</dbReference>
<dbReference type="InterPro" id="IPR041267">
    <property type="entry name" value="NLRP_HD2"/>
</dbReference>
<dbReference type="Pfam" id="PF17776">
    <property type="entry name" value="NLRC4_HD2"/>
    <property type="match status" value="1"/>
</dbReference>
<feature type="domain" description="Pyrin" evidence="7">
    <location>
        <begin position="1"/>
        <end position="91"/>
    </location>
</feature>
<dbReference type="InterPro" id="IPR004020">
    <property type="entry name" value="DAPIN"/>
</dbReference>
<gene>
    <name evidence="8" type="ORF">ACEWY4_025963</name>
</gene>
<dbReference type="PANTHER" id="PTHR24106">
    <property type="entry name" value="NACHT, LRR AND CARD DOMAINS-CONTAINING"/>
    <property type="match status" value="1"/>
</dbReference>
<evidence type="ECO:0000256" key="3">
    <source>
        <dbReference type="ARBA" id="ARBA00022614"/>
    </source>
</evidence>
<dbReference type="InterPro" id="IPR027417">
    <property type="entry name" value="P-loop_NTPase"/>
</dbReference>
<protein>
    <recommendedName>
        <fullName evidence="7">Pyrin domain-containing protein</fullName>
    </recommendedName>
</protein>
<evidence type="ECO:0000313" key="8">
    <source>
        <dbReference type="EMBL" id="KAL2078278.1"/>
    </source>
</evidence>
<evidence type="ECO:0000256" key="2">
    <source>
        <dbReference type="ARBA" id="ARBA00022490"/>
    </source>
</evidence>
<dbReference type="GO" id="GO:0005524">
    <property type="term" value="F:ATP binding"/>
    <property type="evidence" value="ECO:0007669"/>
    <property type="project" value="UniProtKB-KW"/>
</dbReference>
<dbReference type="InterPro" id="IPR011029">
    <property type="entry name" value="DEATH-like_dom_sf"/>
</dbReference>
<proteinExistence type="predicted"/>
<evidence type="ECO:0000256" key="6">
    <source>
        <dbReference type="ARBA" id="ARBA00022840"/>
    </source>
</evidence>
<dbReference type="InterPro" id="IPR051261">
    <property type="entry name" value="NLR"/>
</dbReference>